<dbReference type="InterPro" id="IPR001969">
    <property type="entry name" value="Aspartic_peptidase_AS"/>
</dbReference>
<name>A0A1B0B454_9MUSC</name>
<dbReference type="GO" id="GO:0003676">
    <property type="term" value="F:nucleic acid binding"/>
    <property type="evidence" value="ECO:0007669"/>
    <property type="project" value="InterPro"/>
</dbReference>
<keyword evidence="3" id="KW-1185">Reference proteome</keyword>
<feature type="compositionally biased region" description="Low complexity" evidence="1">
    <location>
        <begin position="393"/>
        <end position="409"/>
    </location>
</feature>
<dbReference type="CDD" id="cd00303">
    <property type="entry name" value="retropepsin_like"/>
    <property type="match status" value="1"/>
</dbReference>
<evidence type="ECO:0000313" key="3">
    <source>
        <dbReference type="Proteomes" id="UP000092460"/>
    </source>
</evidence>
<dbReference type="SUPFAM" id="SSF57756">
    <property type="entry name" value="Retrovirus zinc finger-like domains"/>
    <property type="match status" value="1"/>
</dbReference>
<reference evidence="3" key="1">
    <citation type="submission" date="2015-01" db="EMBL/GenBank/DDBJ databases">
        <authorList>
            <person name="Aksoy S."/>
            <person name="Warren W."/>
            <person name="Wilson R.K."/>
        </authorList>
    </citation>
    <scope>NUCLEOTIDE SEQUENCE [LARGE SCALE GENOMIC DNA]</scope>
    <source>
        <strain evidence="3">IAEA</strain>
    </source>
</reference>
<dbReference type="Pfam" id="PF13975">
    <property type="entry name" value="gag-asp_proteas"/>
    <property type="match status" value="1"/>
</dbReference>
<dbReference type="Gene3D" id="4.10.60.10">
    <property type="entry name" value="Zinc finger, CCHC-type"/>
    <property type="match status" value="1"/>
</dbReference>
<proteinExistence type="predicted"/>
<evidence type="ECO:0000313" key="2">
    <source>
        <dbReference type="EnsemblMetazoa" id="GPPI018261-PA"/>
    </source>
</evidence>
<evidence type="ECO:0008006" key="4">
    <source>
        <dbReference type="Google" id="ProtNLM"/>
    </source>
</evidence>
<dbReference type="SUPFAM" id="SSF50630">
    <property type="entry name" value="Acid proteases"/>
    <property type="match status" value="1"/>
</dbReference>
<feature type="compositionally biased region" description="Low complexity" evidence="1">
    <location>
        <begin position="697"/>
        <end position="720"/>
    </location>
</feature>
<feature type="region of interest" description="Disordered" evidence="1">
    <location>
        <begin position="670"/>
        <end position="746"/>
    </location>
</feature>
<feature type="region of interest" description="Disordered" evidence="1">
    <location>
        <begin position="441"/>
        <end position="467"/>
    </location>
</feature>
<accession>A0A1B0B454</accession>
<feature type="compositionally biased region" description="Polar residues" evidence="1">
    <location>
        <begin position="670"/>
        <end position="679"/>
    </location>
</feature>
<dbReference type="EnsemblMetazoa" id="GPPI018261-RA">
    <property type="protein sequence ID" value="GPPI018261-PA"/>
    <property type="gene ID" value="GPPI018261"/>
</dbReference>
<feature type="region of interest" description="Disordered" evidence="1">
    <location>
        <begin position="517"/>
        <end position="542"/>
    </location>
</feature>
<sequence length="746" mass="82158">MVKTFWLYSLRKEELSEICGSLDLDTEGTVEEMRKAMTALIATADLTTEMKAKLTELETKYAPKMLQLSEGTVRGASRKRHAQEQISCGAVMNRICKWSLRYDGESCALEFIARIEELCEDLMRHLEYTTQQKLDRIARNSQREYQLFFGDTTGKDLSEMIALGERFEDIPTVATTPRLRQTTEIPRPLGENAPITRNINNASRNGCHRCAQPGHLARDYRNQRVLFCWDCGRPGVLTKDCCRQTPGQHIQARGMTVYESIERRKPPPDAVPRTVKMTGSTLVASLTIGGLATTGVVDTGATRSIIREDFIGFIPHITHSKTKTHTIRMVDGASEDSKRSITVEVRIGDMTFNLELLVVRRRVDHLTLGMDFLAKTGAVLTVVGYSVKLGGKKSTPTATTAAKGTRASAMSKISPTPDPLAISSSMHAQTKTLERTTAVRKARTTSLSTRNKAAKPATTRPDIPEPKYGIHERVANATAKPARAYKESQSVTAEPKSRNVFIAKILIAGSAHVSTNTKISTTDRGRSATTGKTSETTTEVRKARTMPLSTKNKAAKAATTRPDIPELKYGTHERVVNATVRSARAFKELHSVTTRGDTTITIVASRKTNKNKKDLDYRSKADKVNGNSSKTSINNRGLCLHHRPQQGQFNKLAPPSPNIFYVTSTNLEQSSDLSKQTHGGPNHADKWLPRHQGADNSSSPKAGKSSAAAITAAVTSTSRSARSHPYLRAQQLQQQPHRPTFAAEKK</sequence>
<dbReference type="GO" id="GO:0004190">
    <property type="term" value="F:aspartic-type endopeptidase activity"/>
    <property type="evidence" value="ECO:0007669"/>
    <property type="project" value="InterPro"/>
</dbReference>
<protein>
    <recommendedName>
        <fullName evidence="4">CCHC-type domain-containing protein</fullName>
    </recommendedName>
</protein>
<dbReference type="AlphaFoldDB" id="A0A1B0B454"/>
<dbReference type="GO" id="GO:0006508">
    <property type="term" value="P:proteolysis"/>
    <property type="evidence" value="ECO:0007669"/>
    <property type="project" value="InterPro"/>
</dbReference>
<dbReference type="InterPro" id="IPR036875">
    <property type="entry name" value="Znf_CCHC_sf"/>
</dbReference>
<dbReference type="STRING" id="67801.A0A1B0B454"/>
<reference evidence="2" key="2">
    <citation type="submission" date="2020-05" db="UniProtKB">
        <authorList>
            <consortium name="EnsemblMetazoa"/>
        </authorList>
    </citation>
    <scope>IDENTIFICATION</scope>
    <source>
        <strain evidence="2">IAEA</strain>
    </source>
</reference>
<dbReference type="Proteomes" id="UP000092460">
    <property type="component" value="Unassembled WGS sequence"/>
</dbReference>
<dbReference type="Gene3D" id="2.40.70.10">
    <property type="entry name" value="Acid Proteases"/>
    <property type="match status" value="1"/>
</dbReference>
<dbReference type="InterPro" id="IPR021109">
    <property type="entry name" value="Peptidase_aspartic_dom_sf"/>
</dbReference>
<dbReference type="EMBL" id="JXJN01008175">
    <property type="status" value="NOT_ANNOTATED_CDS"/>
    <property type="molecule type" value="Genomic_DNA"/>
</dbReference>
<organism evidence="2 3">
    <name type="scientific">Glossina palpalis gambiensis</name>
    <dbReference type="NCBI Taxonomy" id="67801"/>
    <lineage>
        <taxon>Eukaryota</taxon>
        <taxon>Metazoa</taxon>
        <taxon>Ecdysozoa</taxon>
        <taxon>Arthropoda</taxon>
        <taxon>Hexapoda</taxon>
        <taxon>Insecta</taxon>
        <taxon>Pterygota</taxon>
        <taxon>Neoptera</taxon>
        <taxon>Endopterygota</taxon>
        <taxon>Diptera</taxon>
        <taxon>Brachycera</taxon>
        <taxon>Muscomorpha</taxon>
        <taxon>Hippoboscoidea</taxon>
        <taxon>Glossinidae</taxon>
        <taxon>Glossina</taxon>
    </lineage>
</organism>
<dbReference type="VEuPathDB" id="VectorBase:GPPI018261"/>
<evidence type="ECO:0000256" key="1">
    <source>
        <dbReference type="SAM" id="MobiDB-lite"/>
    </source>
</evidence>
<dbReference type="GO" id="GO:0008270">
    <property type="term" value="F:zinc ion binding"/>
    <property type="evidence" value="ECO:0007669"/>
    <property type="project" value="InterPro"/>
</dbReference>
<dbReference type="PROSITE" id="PS00141">
    <property type="entry name" value="ASP_PROTEASE"/>
    <property type="match status" value="1"/>
</dbReference>
<feature type="region of interest" description="Disordered" evidence="1">
    <location>
        <begin position="393"/>
        <end position="421"/>
    </location>
</feature>